<feature type="region of interest" description="Disordered" evidence="2">
    <location>
        <begin position="520"/>
        <end position="553"/>
    </location>
</feature>
<evidence type="ECO:0000259" key="3">
    <source>
        <dbReference type="Pfam" id="PF03914"/>
    </source>
</evidence>
<feature type="compositionally biased region" description="Acidic residues" evidence="2">
    <location>
        <begin position="992"/>
        <end position="1016"/>
    </location>
</feature>
<proteinExistence type="inferred from homology"/>
<dbReference type="EMBL" id="MPUK01000009">
    <property type="protein sequence ID" value="ONH65907.1"/>
    <property type="molecule type" value="Genomic_DNA"/>
</dbReference>
<feature type="compositionally biased region" description="Basic and acidic residues" evidence="2">
    <location>
        <begin position="36"/>
        <end position="63"/>
    </location>
</feature>
<feature type="region of interest" description="Disordered" evidence="2">
    <location>
        <begin position="737"/>
        <end position="764"/>
    </location>
</feature>
<dbReference type="InterPro" id="IPR040155">
    <property type="entry name" value="CEBPZ/Mak21-like"/>
</dbReference>
<reference evidence="5" key="3">
    <citation type="submission" date="2017-01" db="EMBL/GenBank/DDBJ databases">
        <authorList>
            <person name="Mah S.A."/>
            <person name="Swanson W.J."/>
            <person name="Moy G.W."/>
            <person name="Vacquier V.D."/>
        </authorList>
    </citation>
    <scope>NUCLEOTIDE SEQUENCE [LARGE SCALE GENOMIC DNA]</scope>
    <source>
        <strain evidence="5">65</strain>
    </source>
</reference>
<dbReference type="AlphaFoldDB" id="A0A061B3H1"/>
<organism evidence="4">
    <name type="scientific">Cyberlindnera fabianii</name>
    <name type="common">Yeast</name>
    <name type="synonym">Hansenula fabianii</name>
    <dbReference type="NCBI Taxonomy" id="36022"/>
    <lineage>
        <taxon>Eukaryota</taxon>
        <taxon>Fungi</taxon>
        <taxon>Dikarya</taxon>
        <taxon>Ascomycota</taxon>
        <taxon>Saccharomycotina</taxon>
        <taxon>Saccharomycetes</taxon>
        <taxon>Phaffomycetales</taxon>
        <taxon>Phaffomycetaceae</taxon>
        <taxon>Cyberlindnera</taxon>
    </lineage>
</organism>
<feature type="compositionally biased region" description="Acidic residues" evidence="2">
    <location>
        <begin position="898"/>
        <end position="914"/>
    </location>
</feature>
<dbReference type="OrthoDB" id="28947at2759"/>
<evidence type="ECO:0000313" key="4">
    <source>
        <dbReference type="EMBL" id="CDR42222.1"/>
    </source>
</evidence>
<dbReference type="PANTHER" id="PTHR12048">
    <property type="entry name" value="CCAAT-BINDING FACTOR-RELATED"/>
    <property type="match status" value="1"/>
</dbReference>
<evidence type="ECO:0000313" key="6">
    <source>
        <dbReference type="Proteomes" id="UP000189513"/>
    </source>
</evidence>
<accession>A0A061B3H1</accession>
<protein>
    <submittedName>
        <fullName evidence="4">CYFA0S08e05028g1_1</fullName>
    </submittedName>
    <submittedName>
        <fullName evidence="5">Ribosome biogenesis protein MAK21</fullName>
    </submittedName>
</protein>
<feature type="compositionally biased region" description="Basic and acidic residues" evidence="2">
    <location>
        <begin position="206"/>
        <end position="217"/>
    </location>
</feature>
<dbReference type="PANTHER" id="PTHR12048:SF0">
    <property type="entry name" value="CCAAT_ENHANCER-BINDING PROTEIN ZETA"/>
    <property type="match status" value="1"/>
</dbReference>
<feature type="compositionally biased region" description="Basic residues" evidence="2">
    <location>
        <begin position="539"/>
        <end position="552"/>
    </location>
</feature>
<dbReference type="Proteomes" id="UP000189513">
    <property type="component" value="Unassembled WGS sequence"/>
</dbReference>
<feature type="region of interest" description="Disordered" evidence="2">
    <location>
        <begin position="890"/>
        <end position="1070"/>
    </location>
</feature>
<reference evidence="4" key="1">
    <citation type="journal article" date="2014" name="Genome Announc.">
        <title>Genome sequence of the yeast Cyberlindnera fabianii (Hansenula fabianii).</title>
        <authorList>
            <person name="Freel K.C."/>
            <person name="Sarilar V."/>
            <person name="Neuveglise C."/>
            <person name="Devillers H."/>
            <person name="Friedrich A."/>
            <person name="Schacherer J."/>
        </authorList>
    </citation>
    <scope>NUCLEOTIDE SEQUENCE</scope>
    <source>
        <strain evidence="4">YJS4271</strain>
    </source>
</reference>
<dbReference type="InterPro" id="IPR016024">
    <property type="entry name" value="ARM-type_fold"/>
</dbReference>
<dbReference type="EMBL" id="LK052893">
    <property type="protein sequence ID" value="CDR42222.1"/>
    <property type="molecule type" value="Genomic_DNA"/>
</dbReference>
<feature type="compositionally biased region" description="Basic and acidic residues" evidence="2">
    <location>
        <begin position="748"/>
        <end position="764"/>
    </location>
</feature>
<dbReference type="OMA" id="EIWCNDE"/>
<dbReference type="SUPFAM" id="SSF48371">
    <property type="entry name" value="ARM repeat"/>
    <property type="match status" value="1"/>
</dbReference>
<keyword evidence="6" id="KW-1185">Reference proteome</keyword>
<feature type="compositionally biased region" description="Acidic residues" evidence="2">
    <location>
        <begin position="147"/>
        <end position="198"/>
    </location>
</feature>
<feature type="compositionally biased region" description="Basic and acidic residues" evidence="2">
    <location>
        <begin position="10"/>
        <end position="24"/>
    </location>
</feature>
<evidence type="ECO:0000313" key="5">
    <source>
        <dbReference type="EMBL" id="ONH65907.1"/>
    </source>
</evidence>
<gene>
    <name evidence="5" type="ORF">BON22_4237</name>
    <name evidence="4" type="ORF">CYFA0S_08e05028g</name>
</gene>
<feature type="compositionally biased region" description="Basic and acidic residues" evidence="2">
    <location>
        <begin position="520"/>
        <end position="538"/>
    </location>
</feature>
<dbReference type="InterPro" id="IPR005612">
    <property type="entry name" value="CCAAT-binding_factor"/>
</dbReference>
<evidence type="ECO:0000256" key="2">
    <source>
        <dbReference type="SAM" id="MobiDB-lite"/>
    </source>
</evidence>
<feature type="compositionally biased region" description="Acidic residues" evidence="2">
    <location>
        <begin position="110"/>
        <end position="120"/>
    </location>
</feature>
<dbReference type="STRING" id="36022.A0A061B3H1"/>
<feature type="compositionally biased region" description="Acidic residues" evidence="2">
    <location>
        <begin position="925"/>
        <end position="953"/>
    </location>
</feature>
<dbReference type="VEuPathDB" id="FungiDB:BON22_4237"/>
<feature type="compositionally biased region" description="Basic and acidic residues" evidence="2">
    <location>
        <begin position="121"/>
        <end position="135"/>
    </location>
</feature>
<comment type="similarity">
    <text evidence="1">Belongs to the CBF/MAK21 family.</text>
</comment>
<evidence type="ECO:0000256" key="1">
    <source>
        <dbReference type="ARBA" id="ARBA00007797"/>
    </source>
</evidence>
<feature type="compositionally biased region" description="Acidic residues" evidence="2">
    <location>
        <begin position="1023"/>
        <end position="1034"/>
    </location>
</feature>
<feature type="domain" description="CCAAT-binding factor" evidence="3">
    <location>
        <begin position="612"/>
        <end position="793"/>
    </location>
</feature>
<feature type="region of interest" description="Disordered" evidence="2">
    <location>
        <begin position="1"/>
        <end position="219"/>
    </location>
</feature>
<sequence length="1083" mass="123723">MDGMKLDLSGLKDKVASKLSGEKGNKKKDQKQKGNQQKDTRASKPDQQKFDNKNKGKKFEKTNTNKNEASRATNGKQADEKEEDVLRREALELGATEEDLKLLEGLSDGETSEQEFDNDASVDKGFSDDLSKFMKDIGFSNSGPVVVDDDELSEEEVEEEDEEEEEAEEVEEQDSEPQEQEDEDISDEDQDIEDDDEPQQQKQQPLKKEELPTHQKVDPTTILNTSKFLLPPQIDWYNIPLDLNIQADKLTQDQIDRLYQRGKEALETDNKNYYDEFSKTSSQRKFLSQILSDGTLNDKISALTLLIQEAPLHNIKSFDTLMGFMNKKSRNSVLQSLNALKDLFVSGLLPDRKLRHFKQQPLNMMLSKKHLALFYFEDYLKTYYFNILKVLEKLSHDPIIHVRMNVVSHIFDLLKAKPEQEVNLLRLGVNKIGDIDKKVTSKTSYQILQLEQAHPNMKKIVIDAVIDAMFKKNTDYHTKYYSVLTLNQTILTRREEEIANDLVKTYFALFEKLLIESDPHNGENTKADDKDGKKDNYKNRKKNFKKGKKGGKSVKNIKTDEEVIEEKNAKLFSALLTGVNRAFPFSNLPVEVYTKHLDVMFRITHSSNFNTSVQALVLIHQITSVQSINSDRFYRTLYESLLDSRLVTSSKQGIYLNLLFKALKSDSNLGRVMAFVKRIIQVCFNWTNVGAVAGMFYLLMELEKAVPAVRNLAINTPVDHKYVEDDDDEEHFVDVKSDDEDGETKSTQVEKKQDDTEYDGRKRDPRFANASNSSIWEIEEFLNHYHPTVQLYAQSFMDQQKQVKPDLGLFTLAHFLDRFVYRNAKSKPVTKGSSIMQPLGGSHTGSLLVKASNVMNHEIPANTENWLEKRVEEIRPDERFFYEYFTSKEKDPSKLNEPQEDDFDGESDLDDDEVWNALVKSQPDIEGDDEESDLDDLSDLDMDDFSDDDEVEAEAASGEELADGDEADELAADDLSDNDDGSEVELQTIGMSDEEFESAAEEPDFAGFSESEDEEAELFKGDSEDEISDDEEPEQPQPKGKKRSAGDDEEKSKKKSKKAKMKELPLFADADAYAQYLNSDDEN</sequence>
<feature type="compositionally biased region" description="Acidic residues" evidence="2">
    <location>
        <begin position="960"/>
        <end position="983"/>
    </location>
</feature>
<name>A0A061B3H1_CYBFA</name>
<dbReference type="Pfam" id="PF03914">
    <property type="entry name" value="CBF"/>
    <property type="match status" value="1"/>
</dbReference>
<reference evidence="6" key="2">
    <citation type="journal article" date="2017" name="Genome Announc.">
        <title>Genome sequences of Cyberlindnera fabianii 65, Pichia kudriavzevii 129, and Saccharomyces cerevisiae 131 isolated from fermented masau fruits in Zimbabwe.</title>
        <authorList>
            <person name="van Rijswijck I.M.H."/>
            <person name="Derks M.F.L."/>
            <person name="Abee T."/>
            <person name="de Ridder D."/>
            <person name="Smid E.J."/>
        </authorList>
    </citation>
    <scope>NUCLEOTIDE SEQUENCE [LARGE SCALE GENOMIC DNA]</scope>
    <source>
        <strain evidence="6">65</strain>
    </source>
</reference>
<dbReference type="GO" id="GO:0005634">
    <property type="term" value="C:nucleus"/>
    <property type="evidence" value="ECO:0007669"/>
    <property type="project" value="TreeGrafter"/>
</dbReference>